<dbReference type="RefSeq" id="WP_187597269.1">
    <property type="nucleotide sequence ID" value="NZ_CP060714.1"/>
</dbReference>
<accession>A0A7G9RN29</accession>
<evidence type="ECO:0000256" key="1">
    <source>
        <dbReference type="ARBA" id="ARBA00023125"/>
    </source>
</evidence>
<dbReference type="InterPro" id="IPR001647">
    <property type="entry name" value="HTH_TetR"/>
</dbReference>
<evidence type="ECO:0000256" key="2">
    <source>
        <dbReference type="PROSITE-ProRule" id="PRU00335"/>
    </source>
</evidence>
<organism evidence="4 5">
    <name type="scientific">Diaphorobacter ruginosibacter</name>
    <dbReference type="NCBI Taxonomy" id="1715720"/>
    <lineage>
        <taxon>Bacteria</taxon>
        <taxon>Pseudomonadati</taxon>
        <taxon>Pseudomonadota</taxon>
        <taxon>Betaproteobacteria</taxon>
        <taxon>Burkholderiales</taxon>
        <taxon>Comamonadaceae</taxon>
        <taxon>Diaphorobacter</taxon>
    </lineage>
</organism>
<proteinExistence type="predicted"/>
<dbReference type="SUPFAM" id="SSF46689">
    <property type="entry name" value="Homeodomain-like"/>
    <property type="match status" value="1"/>
</dbReference>
<name>A0A7G9RN29_9BURK</name>
<dbReference type="KEGG" id="drg:H9K76_21375"/>
<reference evidence="4 5" key="1">
    <citation type="submission" date="2020-08" db="EMBL/GenBank/DDBJ databases">
        <title>Genome sequence of Diaphorobacter ruginosibacter DSM 27467T.</title>
        <authorList>
            <person name="Hyun D.-W."/>
            <person name="Bae J.-W."/>
        </authorList>
    </citation>
    <scope>NUCLEOTIDE SEQUENCE [LARGE SCALE GENOMIC DNA]</scope>
    <source>
        <strain evidence="4 5">DSM 27467</strain>
    </source>
</reference>
<dbReference type="Proteomes" id="UP000515811">
    <property type="component" value="Chromosome"/>
</dbReference>
<protein>
    <submittedName>
        <fullName evidence="4">TetR/AcrR family transcriptional regulator</fullName>
    </submittedName>
</protein>
<gene>
    <name evidence="4" type="ORF">H9K76_21375</name>
</gene>
<feature type="DNA-binding region" description="H-T-H motif" evidence="2">
    <location>
        <begin position="22"/>
        <end position="41"/>
    </location>
</feature>
<dbReference type="PROSITE" id="PS50977">
    <property type="entry name" value="HTH_TETR_2"/>
    <property type="match status" value="1"/>
</dbReference>
<dbReference type="EMBL" id="CP060714">
    <property type="protein sequence ID" value="QNN57004.1"/>
    <property type="molecule type" value="Genomic_DNA"/>
</dbReference>
<feature type="domain" description="HTH tetR-type" evidence="3">
    <location>
        <begin position="1"/>
        <end position="59"/>
    </location>
</feature>
<evidence type="ECO:0000259" key="3">
    <source>
        <dbReference type="PROSITE" id="PS50977"/>
    </source>
</evidence>
<keyword evidence="1 2" id="KW-0238">DNA-binding</keyword>
<dbReference type="Gene3D" id="1.10.357.10">
    <property type="entry name" value="Tetracycline Repressor, domain 2"/>
    <property type="match status" value="1"/>
</dbReference>
<dbReference type="InterPro" id="IPR009057">
    <property type="entry name" value="Homeodomain-like_sf"/>
</dbReference>
<evidence type="ECO:0000313" key="4">
    <source>
        <dbReference type="EMBL" id="QNN57004.1"/>
    </source>
</evidence>
<evidence type="ECO:0000313" key="5">
    <source>
        <dbReference type="Proteomes" id="UP000515811"/>
    </source>
</evidence>
<dbReference type="GO" id="GO:0003677">
    <property type="term" value="F:DNA binding"/>
    <property type="evidence" value="ECO:0007669"/>
    <property type="project" value="UniProtKB-UniRule"/>
</dbReference>
<sequence length="186" mass="21553">MKEELIQRAAGYVLEHGLLDGSIREIAKNIGTSHRMINYHFGSSEGFWEALVNEIRRVEIERSRQYFAAHGNSPLMTVSRGWAYFSTPEYQQIFKLIFELYVKTLRAPQEHEAFAHTFVDHWITLLSERLASDFQLASEEAQGFARLRLACIRGLMLDLLLTQEREGIARAVALYDAMFEHWVTSR</sequence>
<keyword evidence="5" id="KW-1185">Reference proteome</keyword>
<dbReference type="AlphaFoldDB" id="A0A7G9RN29"/>